<dbReference type="InterPro" id="IPR011935">
    <property type="entry name" value="CHP02231"/>
</dbReference>
<dbReference type="InterPro" id="IPR025554">
    <property type="entry name" value="DUF4140"/>
</dbReference>
<sequence length="510" mass="56414">MKESQFSVEDLPTKSVASHPILATITREFPVCVLPGPFTITINNIDHKVDPDSIRVEGSGPVKVIDIQHAIIHRDPSACKPPSDQKAYDPARDPDNIERHPFNSIEELTWAEDDELYRASRLSQERQLMGYAGYSAQYPPLGFSEPTIRKGEDPSMWEERNQKSDPKQSALDQSCQVVVHLEGQMTAPASASSPDTLGNEEEDQAEGKAQSNEFRRNRNLKLHDLNLNTLTSSAKIRHYAQLMLPTPQTHTSCLEEQFPSLQLFDQAAIPPETSLFSPSVSALGIPESTFPFPDVSHSGDLFTDFTADERMNGMEKDFYPLDGKVPESISQGPGLSVAHEIVELDLQASSTHAIVPKKHVAACLRAKVPNTLPVNTRKGEMSLTVDGTCLGNSQVPSCVRNESFELNLRVDRSVKMTYKEPGITLATADEYLKQSTTYFEASCKVKNTRAHAVNDFVLDQVPVNVDDHFDFEILTPETLKVPEDKVDLTAPGVSGKKTVELSVMERSDGK</sequence>
<gene>
    <name evidence="3" type="ORF">M747DRAFT_243412</name>
</gene>
<organism evidence="3 4">
    <name type="scientific">Aspergillus niger ATCC 13496</name>
    <dbReference type="NCBI Taxonomy" id="1353008"/>
    <lineage>
        <taxon>Eukaryota</taxon>
        <taxon>Fungi</taxon>
        <taxon>Dikarya</taxon>
        <taxon>Ascomycota</taxon>
        <taxon>Pezizomycotina</taxon>
        <taxon>Eurotiomycetes</taxon>
        <taxon>Eurotiomycetidae</taxon>
        <taxon>Eurotiales</taxon>
        <taxon>Aspergillaceae</taxon>
        <taxon>Aspergillus</taxon>
        <taxon>Aspergillus subgen. Circumdati</taxon>
    </lineage>
</organism>
<proteinExistence type="predicted"/>
<feature type="domain" description="DUF4140" evidence="2">
    <location>
        <begin position="23"/>
        <end position="79"/>
    </location>
</feature>
<evidence type="ECO:0000256" key="1">
    <source>
        <dbReference type="SAM" id="MobiDB-lite"/>
    </source>
</evidence>
<feature type="compositionally biased region" description="Basic and acidic residues" evidence="1">
    <location>
        <begin position="86"/>
        <end position="97"/>
    </location>
</feature>
<dbReference type="AlphaFoldDB" id="A0A370BUK2"/>
<accession>A0A370BUK2</accession>
<feature type="compositionally biased region" description="Polar residues" evidence="1">
    <location>
        <begin position="187"/>
        <end position="196"/>
    </location>
</feature>
<evidence type="ECO:0000313" key="4">
    <source>
        <dbReference type="Proteomes" id="UP000253845"/>
    </source>
</evidence>
<feature type="region of interest" description="Disordered" evidence="1">
    <location>
        <begin position="186"/>
        <end position="217"/>
    </location>
</feature>
<feature type="compositionally biased region" description="Basic and acidic residues" evidence="1">
    <location>
        <begin position="147"/>
        <end position="166"/>
    </location>
</feature>
<dbReference type="VEuPathDB" id="FungiDB:M747DRAFT_243412"/>
<reference evidence="3 4" key="1">
    <citation type="submission" date="2018-07" db="EMBL/GenBank/DDBJ databases">
        <title>Section-level genome sequencing of Aspergillus section Nigri to investigate inter- and intra-species variation.</title>
        <authorList>
            <consortium name="DOE Joint Genome Institute"/>
            <person name="Vesth T.C."/>
            <person name="Nybo J.L."/>
            <person name="Theobald S."/>
            <person name="Frisvad J.C."/>
            <person name="Larsen T.O."/>
            <person name="Nielsen K.F."/>
            <person name="Hoof J.B."/>
            <person name="Brandl J."/>
            <person name="Salamov A."/>
            <person name="Riley R."/>
            <person name="Gladden J.M."/>
            <person name="Phatale P."/>
            <person name="Nielsen M.T."/>
            <person name="Lyhne E.K."/>
            <person name="Kogle M.E."/>
            <person name="Strasser K."/>
            <person name="McDonnell E."/>
            <person name="Barry K."/>
            <person name="Clum A."/>
            <person name="Chen C."/>
            <person name="Nolan M."/>
            <person name="Sandor L."/>
            <person name="Kuo A."/>
            <person name="Lipzen A."/>
            <person name="Hainaut M."/>
            <person name="Drula E."/>
            <person name="Tsang A."/>
            <person name="Magnuson J.K."/>
            <person name="Henrissat B."/>
            <person name="Wiebenga A."/>
            <person name="Simmons B.A."/>
            <person name="Makela M.R."/>
            <person name="De vries R.P."/>
            <person name="Grigoriev I.V."/>
            <person name="Mortensen U.H."/>
            <person name="Baker S.E."/>
            <person name="Andersen M.R."/>
        </authorList>
    </citation>
    <scope>NUCLEOTIDE SEQUENCE [LARGE SCALE GENOMIC DNA]</scope>
    <source>
        <strain evidence="3 4">ATCC 13496</strain>
    </source>
</reference>
<evidence type="ECO:0000259" key="2">
    <source>
        <dbReference type="Pfam" id="PF13600"/>
    </source>
</evidence>
<dbReference type="Pfam" id="PF13600">
    <property type="entry name" value="DUF4140"/>
    <property type="match status" value="1"/>
</dbReference>
<feature type="region of interest" description="Disordered" evidence="1">
    <location>
        <begin position="75"/>
        <end position="97"/>
    </location>
</feature>
<dbReference type="Proteomes" id="UP000253845">
    <property type="component" value="Unassembled WGS sequence"/>
</dbReference>
<name>A0A370BUK2_ASPNG</name>
<dbReference type="PANTHER" id="PTHR31005">
    <property type="entry name" value="DUF4139 DOMAIN-CONTAINING PROTEIN"/>
    <property type="match status" value="1"/>
</dbReference>
<dbReference type="EMBL" id="KZ851932">
    <property type="protein sequence ID" value="RDH17189.1"/>
    <property type="molecule type" value="Genomic_DNA"/>
</dbReference>
<feature type="region of interest" description="Disordered" evidence="1">
    <location>
        <begin position="140"/>
        <end position="172"/>
    </location>
</feature>
<protein>
    <recommendedName>
        <fullName evidence="2">DUF4140 domain-containing protein</fullName>
    </recommendedName>
</protein>
<dbReference type="PANTHER" id="PTHR31005:SF8">
    <property type="entry name" value="DUF4139 DOMAIN-CONTAINING PROTEIN"/>
    <property type="match status" value="1"/>
</dbReference>
<evidence type="ECO:0000313" key="3">
    <source>
        <dbReference type="EMBL" id="RDH17189.1"/>
    </source>
</evidence>